<gene>
    <name evidence="3" type="ORF">E3Q01_02293</name>
    <name evidence="2" type="ORF">E3Q10_02099</name>
</gene>
<feature type="domain" description="General stress protein FMN-binding split barrel" evidence="1">
    <location>
        <begin position="19"/>
        <end position="169"/>
    </location>
</feature>
<evidence type="ECO:0000313" key="3">
    <source>
        <dbReference type="EMBL" id="TIC65185.1"/>
    </source>
</evidence>
<organism evidence="3 5">
    <name type="scientific">Wallemia mellicola</name>
    <dbReference type="NCBI Taxonomy" id="1708541"/>
    <lineage>
        <taxon>Eukaryota</taxon>
        <taxon>Fungi</taxon>
        <taxon>Dikarya</taxon>
        <taxon>Basidiomycota</taxon>
        <taxon>Wallemiomycotina</taxon>
        <taxon>Wallemiomycetes</taxon>
        <taxon>Wallemiales</taxon>
        <taxon>Wallemiaceae</taxon>
        <taxon>Wallemia</taxon>
    </lineage>
</organism>
<proteinExistence type="predicted"/>
<dbReference type="Pfam" id="PF16242">
    <property type="entry name" value="Pyrid_ox_like"/>
    <property type="match status" value="1"/>
</dbReference>
<evidence type="ECO:0000313" key="5">
    <source>
        <dbReference type="Proteomes" id="UP000310708"/>
    </source>
</evidence>
<dbReference type="AlphaFoldDB" id="A0A4T0PKD7"/>
<reference evidence="4 5" key="1">
    <citation type="submission" date="2019-03" db="EMBL/GenBank/DDBJ databases">
        <title>Sequencing 25 genomes of Wallemia mellicola.</title>
        <authorList>
            <person name="Gostincar C."/>
        </authorList>
    </citation>
    <scope>NUCLEOTIDE SEQUENCE [LARGE SCALE GENOMIC DNA]</scope>
    <source>
        <strain evidence="3 5">EXF-757</strain>
        <strain evidence="2 4">EXF-8738</strain>
    </source>
</reference>
<dbReference type="InterPro" id="IPR052917">
    <property type="entry name" value="Stress-Dev_Protein"/>
</dbReference>
<dbReference type="OMA" id="AKAWWDS"/>
<protein>
    <recommendedName>
        <fullName evidence="1">General stress protein FMN-binding split barrel domain-containing protein</fullName>
    </recommendedName>
</protein>
<dbReference type="Proteomes" id="UP000305647">
    <property type="component" value="Unassembled WGS sequence"/>
</dbReference>
<name>A0A4T0PKD7_9BASI</name>
<dbReference type="PANTHER" id="PTHR34818:SF1">
    <property type="entry name" value="PROTEIN BLI-3"/>
    <property type="match status" value="1"/>
</dbReference>
<accession>A0A4T0PKD7</accession>
<dbReference type="InterPro" id="IPR038725">
    <property type="entry name" value="YdaG_split_barrel_FMN-bd"/>
</dbReference>
<sequence>MDPYAAKSSTEATPQEKLDIFNSIIQPVKTSMLTSRNADGFLHSRAMSPVAVDHLTYYYIANIKSGKTKEFQNDSHVNISYYDPSSTSWASLAGRASVTQDQSVIDKVWNPSLKAWFGDLKDGKHTGDKDDPRIMVIVVKPESLHFWHNTSSKIGFAYEVVKGAVTGDTAAPGELITIEHDEIKLISGLKK</sequence>
<dbReference type="Proteomes" id="UP000310708">
    <property type="component" value="Unassembled WGS sequence"/>
</dbReference>
<dbReference type="EMBL" id="SPRX01000026">
    <property type="protein sequence ID" value="TIC65185.1"/>
    <property type="molecule type" value="Genomic_DNA"/>
</dbReference>
<dbReference type="InterPro" id="IPR012349">
    <property type="entry name" value="Split_barrel_FMN-bd"/>
</dbReference>
<dbReference type="SUPFAM" id="SSF50475">
    <property type="entry name" value="FMN-binding split barrel"/>
    <property type="match status" value="1"/>
</dbReference>
<dbReference type="Gene3D" id="2.30.110.10">
    <property type="entry name" value="Electron Transport, Fmn-binding Protein, Chain A"/>
    <property type="match status" value="1"/>
</dbReference>
<evidence type="ECO:0000313" key="2">
    <source>
        <dbReference type="EMBL" id="TIC30445.1"/>
    </source>
</evidence>
<comment type="caution">
    <text evidence="3">The sequence shown here is derived from an EMBL/GenBank/DDBJ whole genome shotgun (WGS) entry which is preliminary data.</text>
</comment>
<evidence type="ECO:0000313" key="4">
    <source>
        <dbReference type="Proteomes" id="UP000305647"/>
    </source>
</evidence>
<evidence type="ECO:0000259" key="1">
    <source>
        <dbReference type="Pfam" id="PF16242"/>
    </source>
</evidence>
<dbReference type="PANTHER" id="PTHR34818">
    <property type="entry name" value="PROTEIN BLI-3"/>
    <property type="match status" value="1"/>
</dbReference>
<dbReference type="EMBL" id="SPRO01000019">
    <property type="protein sequence ID" value="TIC30445.1"/>
    <property type="molecule type" value="Genomic_DNA"/>
</dbReference>